<evidence type="ECO:0000256" key="4">
    <source>
        <dbReference type="ARBA" id="ARBA00022692"/>
    </source>
</evidence>
<dbReference type="AlphaFoldDB" id="A0A7X2PBB7"/>
<evidence type="ECO:0000256" key="2">
    <source>
        <dbReference type="ARBA" id="ARBA00022475"/>
    </source>
</evidence>
<dbReference type="InterPro" id="IPR014046">
    <property type="entry name" value="C-di-AMP_synthase"/>
</dbReference>
<evidence type="ECO:0000256" key="5">
    <source>
        <dbReference type="ARBA" id="ARBA00022695"/>
    </source>
</evidence>
<dbReference type="Pfam" id="PF02457">
    <property type="entry name" value="DAC"/>
    <property type="match status" value="1"/>
</dbReference>
<dbReference type="RefSeq" id="WP_154424667.1">
    <property type="nucleotide sequence ID" value="NZ_JAQYGB010000032.1"/>
</dbReference>
<dbReference type="PIRSF" id="PIRSF004793">
    <property type="entry name" value="UCP004793"/>
    <property type="match status" value="1"/>
</dbReference>
<comment type="similarity">
    <text evidence="10">Belongs to the adenylate cyclase family. DacA/CdaA subfamily.</text>
</comment>
<evidence type="ECO:0000256" key="10">
    <source>
        <dbReference type="HAMAP-Rule" id="MF_01499"/>
    </source>
</evidence>
<dbReference type="InterPro" id="IPR003390">
    <property type="entry name" value="DNA_integrity_scan_DisA_N"/>
</dbReference>
<dbReference type="PANTHER" id="PTHR34185:SF1">
    <property type="entry name" value="DIADENYLATE CYCLASE"/>
    <property type="match status" value="1"/>
</dbReference>
<dbReference type="SUPFAM" id="SSF143597">
    <property type="entry name" value="YojJ-like"/>
    <property type="match status" value="1"/>
</dbReference>
<sequence>MFSLGGSAYFITYAKDFIQILILAWVLYKLYVAISSTKITQLVFIMLSYALFFCVCYILQFDFLLYLYKKITLPLLMFFCIIYHPEFRRAFTTLFSGRARLFRIGSQTTVEQIDTILNACENLVQVKRGALIIFPRHTDIKSVIDSGTKLNADLSSSLICTIFDHDTPLHDGALVVQGGKIVAASCYLPLSAQTGINASYGTRHRAALGLAEDSDAVIIIVSEENGAMSLAYNANIYYDLDRETIKRVVLALMSYHDVSPMDVKEEEDETRK</sequence>
<comment type="function">
    <text evidence="10">Catalyzes the condensation of 2 ATP molecules into cyclic di-AMP (c-di-AMP), a second messenger used to regulate differing processes in different bacteria.</text>
</comment>
<dbReference type="InterPro" id="IPR034701">
    <property type="entry name" value="CdaA"/>
</dbReference>
<dbReference type="GO" id="GO:0106408">
    <property type="term" value="F:diadenylate cyclase activity"/>
    <property type="evidence" value="ECO:0007669"/>
    <property type="project" value="UniProtKB-EC"/>
</dbReference>
<evidence type="ECO:0000256" key="6">
    <source>
        <dbReference type="ARBA" id="ARBA00022741"/>
    </source>
</evidence>
<evidence type="ECO:0000256" key="1">
    <source>
        <dbReference type="ARBA" id="ARBA00000877"/>
    </source>
</evidence>
<organism evidence="12 13">
    <name type="scientific">Bullifex porci</name>
    <dbReference type="NCBI Taxonomy" id="2606638"/>
    <lineage>
        <taxon>Bacteria</taxon>
        <taxon>Pseudomonadati</taxon>
        <taxon>Spirochaetota</taxon>
        <taxon>Spirochaetia</taxon>
        <taxon>Spirochaetales</taxon>
        <taxon>Spirochaetaceae</taxon>
        <taxon>Bullifex</taxon>
    </lineage>
</organism>
<evidence type="ECO:0000256" key="3">
    <source>
        <dbReference type="ARBA" id="ARBA00022679"/>
    </source>
</evidence>
<feature type="transmembrane region" description="Helical" evidence="10">
    <location>
        <begin position="6"/>
        <end position="27"/>
    </location>
</feature>
<dbReference type="PROSITE" id="PS51794">
    <property type="entry name" value="DAC"/>
    <property type="match status" value="1"/>
</dbReference>
<dbReference type="HAMAP" id="MF_01499">
    <property type="entry name" value="DacA"/>
    <property type="match status" value="1"/>
</dbReference>
<proteinExistence type="inferred from homology"/>
<comment type="catalytic activity">
    <reaction evidence="1 10">
        <text>2 ATP = 3',3'-c-di-AMP + 2 diphosphate</text>
        <dbReference type="Rhea" id="RHEA:35655"/>
        <dbReference type="ChEBI" id="CHEBI:30616"/>
        <dbReference type="ChEBI" id="CHEBI:33019"/>
        <dbReference type="ChEBI" id="CHEBI:71500"/>
        <dbReference type="EC" id="2.7.7.85"/>
    </reaction>
</comment>
<name>A0A7X2PBB7_9SPIO</name>
<keyword evidence="7 10" id="KW-0067">ATP-binding</keyword>
<keyword evidence="13" id="KW-1185">Reference proteome</keyword>
<keyword evidence="6 10" id="KW-0547">Nucleotide-binding</keyword>
<evidence type="ECO:0000313" key="12">
    <source>
        <dbReference type="EMBL" id="MSU05771.1"/>
    </source>
</evidence>
<keyword evidence="2 10" id="KW-1003">Cell membrane</keyword>
<dbReference type="EMBL" id="VUNN01000003">
    <property type="protein sequence ID" value="MSU05771.1"/>
    <property type="molecule type" value="Genomic_DNA"/>
</dbReference>
<evidence type="ECO:0000256" key="9">
    <source>
        <dbReference type="ARBA" id="ARBA00023136"/>
    </source>
</evidence>
<reference evidence="12 13" key="1">
    <citation type="submission" date="2019-08" db="EMBL/GenBank/DDBJ databases">
        <title>In-depth cultivation of the pig gut microbiome towards novel bacterial diversity and tailored functional studies.</title>
        <authorList>
            <person name="Wylensek D."/>
            <person name="Hitch T.C.A."/>
            <person name="Clavel T."/>
        </authorList>
    </citation>
    <scope>NUCLEOTIDE SEQUENCE [LARGE SCALE GENOMIC DNA]</scope>
    <source>
        <strain evidence="12 13">NM-380-WT-3C1</strain>
    </source>
</reference>
<accession>A0A7X2PBB7</accession>
<evidence type="ECO:0000259" key="11">
    <source>
        <dbReference type="PROSITE" id="PS51794"/>
    </source>
</evidence>
<dbReference type="GO" id="GO:0004016">
    <property type="term" value="F:adenylate cyclase activity"/>
    <property type="evidence" value="ECO:0007669"/>
    <property type="project" value="UniProtKB-UniRule"/>
</dbReference>
<dbReference type="NCBIfam" id="TIGR00159">
    <property type="entry name" value="diadenylate cyclase CdaA"/>
    <property type="match status" value="1"/>
</dbReference>
<keyword evidence="4 10" id="KW-0812">Transmembrane</keyword>
<evidence type="ECO:0000256" key="8">
    <source>
        <dbReference type="ARBA" id="ARBA00022989"/>
    </source>
</evidence>
<dbReference type="PANTHER" id="PTHR34185">
    <property type="entry name" value="DIADENYLATE CYCLASE"/>
    <property type="match status" value="1"/>
</dbReference>
<dbReference type="GO" id="GO:0005524">
    <property type="term" value="F:ATP binding"/>
    <property type="evidence" value="ECO:0007669"/>
    <property type="project" value="UniProtKB-UniRule"/>
</dbReference>
<dbReference type="InterPro" id="IPR050338">
    <property type="entry name" value="DisA"/>
</dbReference>
<keyword evidence="3 10" id="KW-0808">Transferase</keyword>
<dbReference type="EC" id="2.7.7.85" evidence="10"/>
<feature type="domain" description="DAC" evidence="11">
    <location>
        <begin position="84"/>
        <end position="242"/>
    </location>
</feature>
<protein>
    <recommendedName>
        <fullName evidence="10">Diadenylate cyclase</fullName>
        <shortName evidence="10">DAC</shortName>
        <ecNumber evidence="10">2.7.7.85</ecNumber>
    </recommendedName>
    <alternativeName>
        <fullName evidence="10">Cyclic-di-AMP synthase</fullName>
        <shortName evidence="10">c-di-AMP synthase</shortName>
    </alternativeName>
</protein>
<keyword evidence="5 10" id="KW-0548">Nucleotidyltransferase</keyword>
<dbReference type="Proteomes" id="UP000460549">
    <property type="component" value="Unassembled WGS sequence"/>
</dbReference>
<dbReference type="InterPro" id="IPR036888">
    <property type="entry name" value="DNA_integrity_DisA_N_sf"/>
</dbReference>
<dbReference type="Gene3D" id="3.40.1700.10">
    <property type="entry name" value="DNA integrity scanning protein, DisA, N-terminal domain"/>
    <property type="match status" value="1"/>
</dbReference>
<evidence type="ECO:0000313" key="13">
    <source>
        <dbReference type="Proteomes" id="UP000460549"/>
    </source>
</evidence>
<evidence type="ECO:0000256" key="7">
    <source>
        <dbReference type="ARBA" id="ARBA00022840"/>
    </source>
</evidence>
<feature type="transmembrane region" description="Helical" evidence="10">
    <location>
        <begin position="39"/>
        <end position="60"/>
    </location>
</feature>
<keyword evidence="9 10" id="KW-0472">Membrane</keyword>
<comment type="subunit">
    <text evidence="10">Probably a homodimer.</text>
</comment>
<comment type="caution">
    <text evidence="12">The sequence shown here is derived from an EMBL/GenBank/DDBJ whole genome shotgun (WGS) entry which is preliminary data.</text>
</comment>
<keyword evidence="8 10" id="KW-1133">Transmembrane helix</keyword>
<comment type="caution">
    <text evidence="10">Lacks conserved residue(s) required for the propagation of feature annotation.</text>
</comment>
<gene>
    <name evidence="10" type="primary">dacA</name>
    <name evidence="12" type="ORF">FYJ80_03125</name>
</gene>
<dbReference type="GO" id="GO:0006171">
    <property type="term" value="P:cAMP biosynthetic process"/>
    <property type="evidence" value="ECO:0007669"/>
    <property type="project" value="InterPro"/>
</dbReference>